<gene>
    <name evidence="3" type="ORF">J1N35_000111</name>
</gene>
<dbReference type="InterPro" id="IPR044824">
    <property type="entry name" value="MAIN-like"/>
</dbReference>
<sequence length="145" mass="17258">MNWLRRNFGGLNEDSIEVQREQHTGVYILMIIRGHLMPDKLRNIVHLRWLLKLINFKEAVELSWGSIVLMTLYREMCRAAPKVPVAEAAPKTSQQCFFVFSLYLGPYNGPQSGVWMKEEGEKKKRREEEEKRRRRRRRGREGKEK</sequence>
<evidence type="ECO:0000313" key="3">
    <source>
        <dbReference type="EMBL" id="KAH1128733.1"/>
    </source>
</evidence>
<dbReference type="EMBL" id="JAIQCV010000001">
    <property type="protein sequence ID" value="KAH1128733.1"/>
    <property type="molecule type" value="Genomic_DNA"/>
</dbReference>
<feature type="compositionally biased region" description="Basic residues" evidence="1">
    <location>
        <begin position="132"/>
        <end position="145"/>
    </location>
</feature>
<dbReference type="PANTHER" id="PTHR46033">
    <property type="entry name" value="PROTEIN MAIN-LIKE 2"/>
    <property type="match status" value="1"/>
</dbReference>
<evidence type="ECO:0000256" key="1">
    <source>
        <dbReference type="SAM" id="MobiDB-lite"/>
    </source>
</evidence>
<reference evidence="3 4" key="1">
    <citation type="journal article" date="2021" name="Plant Biotechnol. J.">
        <title>Multi-omics assisted identification of the key and species-specific regulatory components of drought-tolerant mechanisms in Gossypium stocksii.</title>
        <authorList>
            <person name="Yu D."/>
            <person name="Ke L."/>
            <person name="Zhang D."/>
            <person name="Wu Y."/>
            <person name="Sun Y."/>
            <person name="Mei J."/>
            <person name="Sun J."/>
            <person name="Sun Y."/>
        </authorList>
    </citation>
    <scope>NUCLEOTIDE SEQUENCE [LARGE SCALE GENOMIC DNA]</scope>
    <source>
        <strain evidence="4">cv. E1</strain>
        <tissue evidence="3">Leaf</tissue>
    </source>
</reference>
<dbReference type="AlphaFoldDB" id="A0A9D4AKH2"/>
<comment type="caution">
    <text evidence="3">The sequence shown here is derived from an EMBL/GenBank/DDBJ whole genome shotgun (WGS) entry which is preliminary data.</text>
</comment>
<dbReference type="InterPro" id="IPR019557">
    <property type="entry name" value="AminoTfrase-like_pln_mobile"/>
</dbReference>
<feature type="compositionally biased region" description="Basic and acidic residues" evidence="1">
    <location>
        <begin position="116"/>
        <end position="131"/>
    </location>
</feature>
<keyword evidence="4" id="KW-1185">Reference proteome</keyword>
<evidence type="ECO:0000259" key="2">
    <source>
        <dbReference type="Pfam" id="PF10536"/>
    </source>
</evidence>
<protein>
    <recommendedName>
        <fullName evidence="2">Aminotransferase-like plant mobile domain-containing protein</fullName>
    </recommendedName>
</protein>
<proteinExistence type="predicted"/>
<evidence type="ECO:0000313" key="4">
    <source>
        <dbReference type="Proteomes" id="UP000828251"/>
    </source>
</evidence>
<dbReference type="Pfam" id="PF10536">
    <property type="entry name" value="PMD"/>
    <property type="match status" value="1"/>
</dbReference>
<feature type="domain" description="Aminotransferase-like plant mobile" evidence="2">
    <location>
        <begin position="2"/>
        <end position="82"/>
    </location>
</feature>
<accession>A0A9D4AKH2</accession>
<organism evidence="3 4">
    <name type="scientific">Gossypium stocksii</name>
    <dbReference type="NCBI Taxonomy" id="47602"/>
    <lineage>
        <taxon>Eukaryota</taxon>
        <taxon>Viridiplantae</taxon>
        <taxon>Streptophyta</taxon>
        <taxon>Embryophyta</taxon>
        <taxon>Tracheophyta</taxon>
        <taxon>Spermatophyta</taxon>
        <taxon>Magnoliopsida</taxon>
        <taxon>eudicotyledons</taxon>
        <taxon>Gunneridae</taxon>
        <taxon>Pentapetalae</taxon>
        <taxon>rosids</taxon>
        <taxon>malvids</taxon>
        <taxon>Malvales</taxon>
        <taxon>Malvaceae</taxon>
        <taxon>Malvoideae</taxon>
        <taxon>Gossypium</taxon>
    </lineage>
</organism>
<dbReference type="PANTHER" id="PTHR46033:SF8">
    <property type="entry name" value="PROTEIN MAINTENANCE OF MERISTEMS-LIKE"/>
    <property type="match status" value="1"/>
</dbReference>
<dbReference type="Proteomes" id="UP000828251">
    <property type="component" value="Unassembled WGS sequence"/>
</dbReference>
<feature type="region of interest" description="Disordered" evidence="1">
    <location>
        <begin position="106"/>
        <end position="145"/>
    </location>
</feature>
<name>A0A9D4AKH2_9ROSI</name>
<dbReference type="GO" id="GO:0010073">
    <property type="term" value="P:meristem maintenance"/>
    <property type="evidence" value="ECO:0007669"/>
    <property type="project" value="InterPro"/>
</dbReference>